<gene>
    <name evidence="8" type="ORF">AKL17_0234</name>
</gene>
<dbReference type="Gene3D" id="2.102.10.10">
    <property type="entry name" value="Rieske [2Fe-2S] iron-sulphur domain"/>
    <property type="match status" value="1"/>
</dbReference>
<dbReference type="Gene3D" id="3.90.380.10">
    <property type="entry name" value="Naphthalene 1,2-dioxygenase Alpha Subunit, Chain A, domain 1"/>
    <property type="match status" value="2"/>
</dbReference>
<evidence type="ECO:0000313" key="9">
    <source>
        <dbReference type="Proteomes" id="UP000076128"/>
    </source>
</evidence>
<dbReference type="SUPFAM" id="SSF55961">
    <property type="entry name" value="Bet v1-like"/>
    <property type="match status" value="1"/>
</dbReference>
<comment type="cofactor">
    <cofactor evidence="1">
        <name>Fe cation</name>
        <dbReference type="ChEBI" id="CHEBI:24875"/>
    </cofactor>
</comment>
<evidence type="ECO:0000313" key="8">
    <source>
        <dbReference type="EMBL" id="AMY67496.1"/>
    </source>
</evidence>
<dbReference type="CDD" id="cd08885">
    <property type="entry name" value="RHO_alpha_C_1"/>
    <property type="match status" value="1"/>
</dbReference>
<dbReference type="GO" id="GO:0005506">
    <property type="term" value="F:iron ion binding"/>
    <property type="evidence" value="ECO:0007669"/>
    <property type="project" value="InterPro"/>
</dbReference>
<dbReference type="RefSeq" id="WP_066808786.1">
    <property type="nucleotide sequence ID" value="NZ_CP012661.1"/>
</dbReference>
<dbReference type="Proteomes" id="UP000076128">
    <property type="component" value="Chromosome"/>
</dbReference>
<dbReference type="InterPro" id="IPR015879">
    <property type="entry name" value="Ring_hydroxy_dOase_asu_C_dom"/>
</dbReference>
<name>A0A159YYF1_9RHOB</name>
<evidence type="ECO:0000256" key="3">
    <source>
        <dbReference type="ARBA" id="ARBA00022723"/>
    </source>
</evidence>
<keyword evidence="2" id="KW-0001">2Fe-2S</keyword>
<keyword evidence="4" id="KW-0560">Oxidoreductase</keyword>
<dbReference type="STRING" id="1335048.AKL17_0234"/>
<evidence type="ECO:0000259" key="7">
    <source>
        <dbReference type="PROSITE" id="PS51296"/>
    </source>
</evidence>
<dbReference type="InterPro" id="IPR001663">
    <property type="entry name" value="Rng_hydr_dOase-A"/>
</dbReference>
<protein>
    <submittedName>
        <fullName evidence="8">Rieske domain-containing protein</fullName>
    </submittedName>
</protein>
<organism evidence="8 9">
    <name type="scientific">Frigidibacter mobilis</name>
    <dbReference type="NCBI Taxonomy" id="1335048"/>
    <lineage>
        <taxon>Bacteria</taxon>
        <taxon>Pseudomonadati</taxon>
        <taxon>Pseudomonadota</taxon>
        <taxon>Alphaproteobacteria</taxon>
        <taxon>Rhodobacterales</taxon>
        <taxon>Paracoccaceae</taxon>
        <taxon>Frigidibacter</taxon>
    </lineage>
</organism>
<evidence type="ECO:0000256" key="2">
    <source>
        <dbReference type="ARBA" id="ARBA00022714"/>
    </source>
</evidence>
<feature type="domain" description="Rieske" evidence="7">
    <location>
        <begin position="50"/>
        <end position="157"/>
    </location>
</feature>
<keyword evidence="3" id="KW-0479">Metal-binding</keyword>
<dbReference type="GO" id="GO:0016491">
    <property type="term" value="F:oxidoreductase activity"/>
    <property type="evidence" value="ECO:0007669"/>
    <property type="project" value="UniProtKB-KW"/>
</dbReference>
<reference evidence="8 9" key="1">
    <citation type="submission" date="2015-09" db="EMBL/GenBank/DDBJ databases">
        <title>Complete genome sequence of Defluviimonas alba cai42t isolated from an oilfield in Xinjiang.</title>
        <authorList>
            <person name="Geng S."/>
            <person name="Pan X."/>
            <person name="Wu X."/>
        </authorList>
    </citation>
    <scope>NUCLEOTIDE SEQUENCE [LARGE SCALE GENOMIC DNA]</scope>
    <source>
        <strain evidence="9">cai42</strain>
    </source>
</reference>
<dbReference type="InterPro" id="IPR036922">
    <property type="entry name" value="Rieske_2Fe-2S_sf"/>
</dbReference>
<evidence type="ECO:0000256" key="5">
    <source>
        <dbReference type="ARBA" id="ARBA00023004"/>
    </source>
</evidence>
<dbReference type="CDD" id="cd03469">
    <property type="entry name" value="Rieske_RO_Alpha_N"/>
    <property type="match status" value="1"/>
</dbReference>
<sequence>MTRHETLTPAQELHANVSVPFGAARAMPKSVYTSPEFLAQEMSQIFAADWLCAGRADALPNPGDYLTMQIAGEPIIVLRDRDGVLRAMSNVCRHRMSTLLEGRGNARAIVCPYHAWTYNLDGTLRGAPAMALNEGFCKSDVRLPQVRCEEWLGWIMVTLNQAAPAPAERLQRVEALVGKFHMENYIEAFREEFRWATNWKVLAENFMESYHLPVCHADTIGHTVDLLKMTCPEGDPAFNYHFIIKNDALDLTLAHPSNTTLEGDDRRTTWLISIYPSLLITLSPGYFWYLCLTPDGPGHVNVLFGGGLAPEFGADPKAEEHFARLKLLLDEVNVEDKGCVEKVYRGICSQMGAPGHLSHLERPNFEFAQYIASRIAPDPVAQAAP</sequence>
<dbReference type="EMBL" id="CP012661">
    <property type="protein sequence ID" value="AMY67496.1"/>
    <property type="molecule type" value="Genomic_DNA"/>
</dbReference>
<evidence type="ECO:0000256" key="1">
    <source>
        <dbReference type="ARBA" id="ARBA00001962"/>
    </source>
</evidence>
<dbReference type="PANTHER" id="PTHR43756">
    <property type="entry name" value="CHOLINE MONOOXYGENASE, CHLOROPLASTIC"/>
    <property type="match status" value="1"/>
</dbReference>
<dbReference type="Pfam" id="PF00355">
    <property type="entry name" value="Rieske"/>
    <property type="match status" value="1"/>
</dbReference>
<evidence type="ECO:0000256" key="6">
    <source>
        <dbReference type="ARBA" id="ARBA00023014"/>
    </source>
</evidence>
<dbReference type="SUPFAM" id="SSF50022">
    <property type="entry name" value="ISP domain"/>
    <property type="match status" value="1"/>
</dbReference>
<dbReference type="Pfam" id="PF00848">
    <property type="entry name" value="Ring_hydroxyl_A"/>
    <property type="match status" value="1"/>
</dbReference>
<dbReference type="KEGG" id="daa:AKL17_0234"/>
<keyword evidence="6" id="KW-0411">Iron-sulfur</keyword>
<proteinExistence type="predicted"/>
<dbReference type="GO" id="GO:0051537">
    <property type="term" value="F:2 iron, 2 sulfur cluster binding"/>
    <property type="evidence" value="ECO:0007669"/>
    <property type="project" value="UniProtKB-KW"/>
</dbReference>
<dbReference type="PATRIC" id="fig|1335048.3.peg.246"/>
<dbReference type="PRINTS" id="PR00090">
    <property type="entry name" value="RNGDIOXGNASE"/>
</dbReference>
<dbReference type="PANTHER" id="PTHR43756:SF5">
    <property type="entry name" value="CHOLINE MONOOXYGENASE, CHLOROPLASTIC"/>
    <property type="match status" value="1"/>
</dbReference>
<keyword evidence="5" id="KW-0408">Iron</keyword>
<dbReference type="AlphaFoldDB" id="A0A159YYF1"/>
<dbReference type="OrthoDB" id="7456916at2"/>
<dbReference type="PROSITE" id="PS51296">
    <property type="entry name" value="RIESKE"/>
    <property type="match status" value="1"/>
</dbReference>
<evidence type="ECO:0000256" key="4">
    <source>
        <dbReference type="ARBA" id="ARBA00023002"/>
    </source>
</evidence>
<accession>A0A159YYF1</accession>
<dbReference type="InterPro" id="IPR017941">
    <property type="entry name" value="Rieske_2Fe-2S"/>
</dbReference>
<keyword evidence="9" id="KW-1185">Reference proteome</keyword>